<evidence type="ECO:0000313" key="3">
    <source>
        <dbReference type="EMBL" id="ATW25306.1"/>
    </source>
</evidence>
<feature type="transmembrane region" description="Helical" evidence="1">
    <location>
        <begin position="124"/>
        <end position="148"/>
    </location>
</feature>
<organism evidence="3 4">
    <name type="scientific">Formimonas warabiya</name>
    <dbReference type="NCBI Taxonomy" id="1761012"/>
    <lineage>
        <taxon>Bacteria</taxon>
        <taxon>Bacillati</taxon>
        <taxon>Bacillota</taxon>
        <taxon>Clostridia</taxon>
        <taxon>Eubacteriales</taxon>
        <taxon>Peptococcaceae</taxon>
        <taxon>Candidatus Formimonas</taxon>
    </lineage>
</organism>
<evidence type="ECO:0000313" key="4">
    <source>
        <dbReference type="Proteomes" id="UP000323521"/>
    </source>
</evidence>
<keyword evidence="4" id="KW-1185">Reference proteome</keyword>
<evidence type="ECO:0000256" key="1">
    <source>
        <dbReference type="SAM" id="Phobius"/>
    </source>
</evidence>
<feature type="transmembrane region" description="Helical" evidence="1">
    <location>
        <begin position="95"/>
        <end position="112"/>
    </location>
</feature>
<feature type="domain" description="Potassium channel" evidence="2">
    <location>
        <begin position="73"/>
        <end position="144"/>
    </location>
</feature>
<dbReference type="Pfam" id="PF07885">
    <property type="entry name" value="Ion_trans_2"/>
    <property type="match status" value="1"/>
</dbReference>
<reference evidence="3 4" key="1">
    <citation type="submission" date="2016-10" db="EMBL/GenBank/DDBJ databases">
        <title>Complete Genome Sequence of Peptococcaceae strain DCMF.</title>
        <authorList>
            <person name="Edwards R.J."/>
            <person name="Holland S.I."/>
            <person name="Deshpande N.P."/>
            <person name="Wong Y.K."/>
            <person name="Ertan H."/>
            <person name="Manefield M."/>
            <person name="Russell T.L."/>
            <person name="Lee M.J."/>
        </authorList>
    </citation>
    <scope>NUCLEOTIDE SEQUENCE [LARGE SCALE GENOMIC DNA]</scope>
    <source>
        <strain evidence="3 4">DCMF</strain>
    </source>
</reference>
<dbReference type="OrthoDB" id="9810759at2"/>
<keyword evidence="1" id="KW-0812">Transmembrane</keyword>
<dbReference type="RefSeq" id="WP_148134559.1">
    <property type="nucleotide sequence ID" value="NZ_CP017634.1"/>
</dbReference>
<dbReference type="Gene3D" id="1.10.287.70">
    <property type="match status" value="1"/>
</dbReference>
<proteinExistence type="predicted"/>
<sequence>MSMFFLAVPMSDLLLNLLHLSHLAAALASISVILVISAFFYHKVLLIDRIFIKILSIRCLKEFIFLVGLLYGIIITAFATFYYCIDRFYQPASSYLKWFYFSVITVTTVGYGDVTPINGLMKLLVSLECFIGYISIPVIFTIGLMLIVNENKI</sequence>
<keyword evidence="1" id="KW-1133">Transmembrane helix</keyword>
<feature type="transmembrane region" description="Helical" evidence="1">
    <location>
        <begin position="63"/>
        <end position="83"/>
    </location>
</feature>
<dbReference type="KEGG" id="fwa:DCMF_11475"/>
<dbReference type="EMBL" id="CP017634">
    <property type="protein sequence ID" value="ATW25306.1"/>
    <property type="molecule type" value="Genomic_DNA"/>
</dbReference>
<evidence type="ECO:0000259" key="2">
    <source>
        <dbReference type="Pfam" id="PF07885"/>
    </source>
</evidence>
<protein>
    <recommendedName>
        <fullName evidence="2">Potassium channel domain-containing protein</fullName>
    </recommendedName>
</protein>
<dbReference type="Proteomes" id="UP000323521">
    <property type="component" value="Chromosome"/>
</dbReference>
<dbReference type="AlphaFoldDB" id="A0A3G1KS80"/>
<accession>A0A3G1KS80</accession>
<gene>
    <name evidence="3" type="ORF">DCMF_11475</name>
</gene>
<dbReference type="SUPFAM" id="SSF81324">
    <property type="entry name" value="Voltage-gated potassium channels"/>
    <property type="match status" value="1"/>
</dbReference>
<name>A0A3G1KS80_FORW1</name>
<dbReference type="InterPro" id="IPR013099">
    <property type="entry name" value="K_chnl_dom"/>
</dbReference>
<keyword evidence="1" id="KW-0472">Membrane</keyword>
<feature type="transmembrane region" description="Helical" evidence="1">
    <location>
        <begin position="20"/>
        <end position="42"/>
    </location>
</feature>